<organism evidence="1 2">
    <name type="scientific">Chitinophaga chungangae</name>
    <dbReference type="NCBI Taxonomy" id="2821488"/>
    <lineage>
        <taxon>Bacteria</taxon>
        <taxon>Pseudomonadati</taxon>
        <taxon>Bacteroidota</taxon>
        <taxon>Chitinophagia</taxon>
        <taxon>Chitinophagales</taxon>
        <taxon>Chitinophagaceae</taxon>
        <taxon>Chitinophaga</taxon>
    </lineage>
</organism>
<sequence length="148" mass="16516">MIISKLIAAIEQRMYGHNFEVKLGFDVFNGSSEADFFAALKGRYPDADTTQTLIAATTNSLVAHILACFNYRGDDGAGLKLSVEKERKLLDLQQQYFDVLEGFLGPDAQPFVLPNYNGLPGYPVWWDFRYVIFSDANRIALAYGSSSD</sequence>
<evidence type="ECO:0000313" key="1">
    <source>
        <dbReference type="EMBL" id="MBO9153842.1"/>
    </source>
</evidence>
<dbReference type="Proteomes" id="UP000679126">
    <property type="component" value="Unassembled WGS sequence"/>
</dbReference>
<gene>
    <name evidence="1" type="ORF">J7I43_16560</name>
</gene>
<protein>
    <submittedName>
        <fullName evidence="1">Uncharacterized protein</fullName>
    </submittedName>
</protein>
<name>A0ABS3YGM3_9BACT</name>
<keyword evidence="2" id="KW-1185">Reference proteome</keyword>
<reference evidence="2" key="1">
    <citation type="submission" date="2021-03" db="EMBL/GenBank/DDBJ databases">
        <title>Assistant Professor.</title>
        <authorList>
            <person name="Huq M.A."/>
        </authorList>
    </citation>
    <scope>NUCLEOTIDE SEQUENCE [LARGE SCALE GENOMIC DNA]</scope>
    <source>
        <strain evidence="2">MAH-28</strain>
    </source>
</reference>
<evidence type="ECO:0000313" key="2">
    <source>
        <dbReference type="Proteomes" id="UP000679126"/>
    </source>
</evidence>
<comment type="caution">
    <text evidence="1">The sequence shown here is derived from an EMBL/GenBank/DDBJ whole genome shotgun (WGS) entry which is preliminary data.</text>
</comment>
<proteinExistence type="predicted"/>
<accession>A0ABS3YGM3</accession>
<dbReference type="RefSeq" id="WP_209146965.1">
    <property type="nucleotide sequence ID" value="NZ_JAGHKP010000003.1"/>
</dbReference>
<dbReference type="EMBL" id="JAGHKP010000003">
    <property type="protein sequence ID" value="MBO9153842.1"/>
    <property type="molecule type" value="Genomic_DNA"/>
</dbReference>